<evidence type="ECO:0000256" key="1">
    <source>
        <dbReference type="SAM" id="MobiDB-lite"/>
    </source>
</evidence>
<dbReference type="EMBL" id="SPHZ02000001">
    <property type="protein sequence ID" value="KAF0933854.1"/>
    <property type="molecule type" value="Genomic_DNA"/>
</dbReference>
<sequence length="176" mass="18129">MLAVIDASAVPRPSGTTGRPSPSSSGEAPAVHKLDPTTTTALHPHAGGSPRAGLAGSSPVLPPTLHRDPHADELSSAARRRVGLWSPWLASPLANLHQCYASPPARGGRSSKAPTLLTVRCEQTVKQDGGGGGSGADLWLGRLAMVSFTTAVVIKVSTVKGLIALRSDNGRRVVRL</sequence>
<dbReference type="OrthoDB" id="543868at2759"/>
<keyword evidence="3" id="KW-1185">Reference proteome</keyword>
<feature type="region of interest" description="Disordered" evidence="1">
    <location>
        <begin position="1"/>
        <end position="74"/>
    </location>
</feature>
<dbReference type="EMBL" id="SPHZ02000001">
    <property type="protein sequence ID" value="KAF0933853.1"/>
    <property type="molecule type" value="Genomic_DNA"/>
</dbReference>
<name>A0A6G1FAH2_9ORYZ</name>
<proteinExistence type="predicted"/>
<comment type="caution">
    <text evidence="2">The sequence shown here is derived from an EMBL/GenBank/DDBJ whole genome shotgun (WGS) entry which is preliminary data.</text>
</comment>
<evidence type="ECO:0000313" key="3">
    <source>
        <dbReference type="Proteomes" id="UP000479710"/>
    </source>
</evidence>
<dbReference type="Proteomes" id="UP000479710">
    <property type="component" value="Unassembled WGS sequence"/>
</dbReference>
<feature type="compositionally biased region" description="Low complexity" evidence="1">
    <location>
        <begin position="11"/>
        <end position="26"/>
    </location>
</feature>
<organism evidence="2 3">
    <name type="scientific">Oryza meyeriana var. granulata</name>
    <dbReference type="NCBI Taxonomy" id="110450"/>
    <lineage>
        <taxon>Eukaryota</taxon>
        <taxon>Viridiplantae</taxon>
        <taxon>Streptophyta</taxon>
        <taxon>Embryophyta</taxon>
        <taxon>Tracheophyta</taxon>
        <taxon>Spermatophyta</taxon>
        <taxon>Magnoliopsida</taxon>
        <taxon>Liliopsida</taxon>
        <taxon>Poales</taxon>
        <taxon>Poaceae</taxon>
        <taxon>BOP clade</taxon>
        <taxon>Oryzoideae</taxon>
        <taxon>Oryzeae</taxon>
        <taxon>Oryzinae</taxon>
        <taxon>Oryza</taxon>
        <taxon>Oryza meyeriana</taxon>
    </lineage>
</organism>
<dbReference type="AlphaFoldDB" id="A0A6G1FAH2"/>
<dbReference type="EMBL" id="SPHZ02000001">
    <property type="protein sequence ID" value="KAF0933855.1"/>
    <property type="molecule type" value="Genomic_DNA"/>
</dbReference>
<accession>A0A6G1FAH2</accession>
<reference evidence="2 3" key="1">
    <citation type="submission" date="2019-11" db="EMBL/GenBank/DDBJ databases">
        <title>Whole genome sequence of Oryza granulata.</title>
        <authorList>
            <person name="Li W."/>
        </authorList>
    </citation>
    <scope>NUCLEOTIDE SEQUENCE [LARGE SCALE GENOMIC DNA]</scope>
    <source>
        <strain evidence="3">cv. Menghai</strain>
        <tissue evidence="2">Leaf</tissue>
    </source>
</reference>
<evidence type="ECO:0000313" key="2">
    <source>
        <dbReference type="EMBL" id="KAF0933855.1"/>
    </source>
</evidence>
<protein>
    <submittedName>
        <fullName evidence="2">Uncharacterized protein</fullName>
    </submittedName>
</protein>
<gene>
    <name evidence="2" type="ORF">E2562_019305</name>
</gene>
<dbReference type="EMBL" id="SPHZ02000001">
    <property type="protein sequence ID" value="KAF0933856.1"/>
    <property type="molecule type" value="Genomic_DNA"/>
</dbReference>